<gene>
    <name evidence="1" type="ORF">WKI47_11030</name>
</gene>
<comment type="caution">
    <text evidence="1">The sequence shown here is derived from an EMBL/GenBank/DDBJ whole genome shotgun (WGS) entry which is preliminary data.</text>
</comment>
<protein>
    <submittedName>
        <fullName evidence="1">ABC transporter ATP-binding protein</fullName>
    </submittedName>
</protein>
<dbReference type="EMBL" id="JBBKAR010000033">
    <property type="protein sequence ID" value="MEJ8304426.1"/>
    <property type="molecule type" value="Genomic_DNA"/>
</dbReference>
<proteinExistence type="predicted"/>
<name>A0ACC6PBW9_9BACL</name>
<keyword evidence="1" id="KW-0067">ATP-binding</keyword>
<keyword evidence="2" id="KW-1185">Reference proteome</keyword>
<evidence type="ECO:0000313" key="1">
    <source>
        <dbReference type="EMBL" id="MEJ8304426.1"/>
    </source>
</evidence>
<evidence type="ECO:0000313" key="2">
    <source>
        <dbReference type="Proteomes" id="UP001380953"/>
    </source>
</evidence>
<dbReference type="Proteomes" id="UP001380953">
    <property type="component" value="Unassembled WGS sequence"/>
</dbReference>
<accession>A0ACC6PBW9</accession>
<organism evidence="1 2">
    <name type="scientific">Saccharibacillus sacchari</name>
    <dbReference type="NCBI Taxonomy" id="456493"/>
    <lineage>
        <taxon>Bacteria</taxon>
        <taxon>Bacillati</taxon>
        <taxon>Bacillota</taxon>
        <taxon>Bacilli</taxon>
        <taxon>Bacillales</taxon>
        <taxon>Paenibacillaceae</taxon>
        <taxon>Saccharibacillus</taxon>
    </lineage>
</organism>
<reference evidence="1" key="1">
    <citation type="submission" date="2024-03" db="EMBL/GenBank/DDBJ databases">
        <title>Whole genome sequecning of epiphytes from Marcgravia umbellata leaves.</title>
        <authorList>
            <person name="Kumar G."/>
            <person name="Savka M.A."/>
        </authorList>
    </citation>
    <scope>NUCLEOTIDE SEQUENCE</scope>
    <source>
        <strain evidence="1">RIT_BL5</strain>
    </source>
</reference>
<sequence>MNTLKRMLLPVWNERLWVGLTIMLGVVTAGLNLSRPLLFGLIVGELVKLDPEQKVNSYVWLYICSWGMSWTVSLLIRYIGAKLDQRILAQMRVDVLAHLLHIPLLENERQPNGRIQAYISSDLPTWTRLYGTLLAQIVHSVVQLAGASVALVNFDPEMTLMILPFLLLGSLAPLFISKLMVKVNRTAQDSLSQAFETLSGLIRGTGDLRFLHAEKWGIERFRKVCVRSQCAEVKRTLAQSLMQVCAAFSEIAAYVLVLWWGGKRVLRNEMQISELVGFLVTIEMIFFSARNASDLASEVYSAWASAQRVLAFLSISVKERSATKEGDLVIRELSFRYPGEQKDAVCSVNCTLRKGEVIVILGESGSGKSTFLKLISGEYAPTSGAIVSEGTASRISSFVGQDPLLFDVSIRDNLSLGRKVDWRIVEELAEQFS</sequence>
<keyword evidence="1" id="KW-0547">Nucleotide-binding</keyword>